<evidence type="ECO:0000313" key="1">
    <source>
        <dbReference type="EMBL" id="EEX72126.1"/>
    </source>
</evidence>
<sequence>MNVDLFDLERFVKVQDTYDSYDTALQEIKNGRKESHWMWYVFPQIHGLGHSSMSQRYSIKSLLEAKAFLEDETLGKRLYDAMEALPVFGDAEDIFGALDAMKLRSCLTLFDLVSPGDIFSDFLGNYFNKERCQKSLKIVASELSYYKEDDAFRRNGIHEPARAFFESGTYESNQIEYKQSIGTLWDLLGRGETMRKLLSRYFWTKDFSVYRVSGVKHTILFYMRSFFQKIVDNVHDDSLYKEMNGIYCQYEFAKDDSVFLIADAIDEFMQAHCDDKNIKPVLDMLIKDSLCSQ</sequence>
<accession>C9LEF7</accession>
<dbReference type="AlphaFoldDB" id="C9LEF7"/>
<dbReference type="Gene3D" id="1.25.40.380">
    <property type="entry name" value="Protein of unknown function DUF1810"/>
    <property type="match status" value="1"/>
</dbReference>
<dbReference type="OrthoDB" id="9798107at2"/>
<reference evidence="1" key="1">
    <citation type="submission" date="2009-09" db="EMBL/GenBank/DDBJ databases">
        <authorList>
            <person name="Weinstock G."/>
            <person name="Sodergren E."/>
            <person name="Clifton S."/>
            <person name="Fulton L."/>
            <person name="Fulton B."/>
            <person name="Courtney L."/>
            <person name="Fronick C."/>
            <person name="Harrison M."/>
            <person name="Strong C."/>
            <person name="Farmer C."/>
            <person name="Delahaunty K."/>
            <person name="Markovic C."/>
            <person name="Hall O."/>
            <person name="Minx P."/>
            <person name="Tomlinson C."/>
            <person name="Mitreva M."/>
            <person name="Nelson J."/>
            <person name="Hou S."/>
            <person name="Wollam A."/>
            <person name="Pepin K.H."/>
            <person name="Johnson M."/>
            <person name="Bhonagiri V."/>
            <person name="Nash W.E."/>
            <person name="Warren W."/>
            <person name="Chinwalla A."/>
            <person name="Mardis E.R."/>
            <person name="Wilson R.K."/>
        </authorList>
    </citation>
    <scope>NUCLEOTIDE SEQUENCE [LARGE SCALE GENOMIC DNA]</scope>
    <source>
        <strain evidence="1">ATCC 51259</strain>
    </source>
</reference>
<keyword evidence="2" id="KW-1185">Reference proteome</keyword>
<protein>
    <recommendedName>
        <fullName evidence="3">Calpastatin</fullName>
    </recommendedName>
</protein>
<gene>
    <name evidence="1" type="ORF">GCWU000325_00583</name>
</gene>
<dbReference type="EMBL" id="ACIJ02000016">
    <property type="protein sequence ID" value="EEX72126.1"/>
    <property type="molecule type" value="Genomic_DNA"/>
</dbReference>
<proteinExistence type="predicted"/>
<dbReference type="InterPro" id="IPR014937">
    <property type="entry name" value="DUF1810"/>
</dbReference>
<dbReference type="Pfam" id="PF08837">
    <property type="entry name" value="DUF1810"/>
    <property type="match status" value="1"/>
</dbReference>
<dbReference type="Proteomes" id="UP000003460">
    <property type="component" value="Unassembled WGS sequence"/>
</dbReference>
<evidence type="ECO:0000313" key="2">
    <source>
        <dbReference type="Proteomes" id="UP000003460"/>
    </source>
</evidence>
<organism evidence="1 2">
    <name type="scientific">Alloprevotella tannerae ATCC 51259</name>
    <dbReference type="NCBI Taxonomy" id="626522"/>
    <lineage>
        <taxon>Bacteria</taxon>
        <taxon>Pseudomonadati</taxon>
        <taxon>Bacteroidota</taxon>
        <taxon>Bacteroidia</taxon>
        <taxon>Bacteroidales</taxon>
        <taxon>Prevotellaceae</taxon>
        <taxon>Alloprevotella</taxon>
    </lineage>
</organism>
<name>C9LEF7_9BACT</name>
<evidence type="ECO:0008006" key="3">
    <source>
        <dbReference type="Google" id="ProtNLM"/>
    </source>
</evidence>
<dbReference type="InterPro" id="IPR036287">
    <property type="entry name" value="Rv1873-like_sf"/>
</dbReference>
<comment type="caution">
    <text evidence="1">The sequence shown here is derived from an EMBL/GenBank/DDBJ whole genome shotgun (WGS) entry which is preliminary data.</text>
</comment>
<dbReference type="HOGENOM" id="CLU_949499_0_0_10"/>
<dbReference type="eggNOG" id="COG5579">
    <property type="taxonomic scope" value="Bacteria"/>
</dbReference>
<dbReference type="RefSeq" id="WP_006254357.1">
    <property type="nucleotide sequence ID" value="NZ_GG700642.1"/>
</dbReference>
<dbReference type="STRING" id="626522.GCWU000325_00583"/>
<dbReference type="GeneID" id="84577444"/>
<dbReference type="SUPFAM" id="SSF140736">
    <property type="entry name" value="Rv1873-like"/>
    <property type="match status" value="1"/>
</dbReference>